<keyword evidence="5 9" id="KW-0560">Oxidoreductase</keyword>
<sequence length="505" mass="57741">MSSTISFIGDVLVAVACFLFLVLVLPNFSSKNGFPRNWPLVGMLPTLLLQAHRIHDWCTEVIGRSRCCFEFKGPWFSNMDMLMTVDPANIHYIMSSNFSNFPKGSEFKEIFDILGDGIFNADSDLWKSQRRTAQDLMTRRMFLQYLAKNGHEKVKKGLVSVLDHVAEEELVVDMQDVFQRYTFDSTCKMIAGYDPECLSIEFPEVAFANALDDAEEAILYRHILPESIWKLQRWLGVGQEKKLRKAWETLDRAIAGIVSTKKSEFNHEDTDMLTSYLKGVDGLVLEVDDKFLRDTILNFLIAGRDTTSVALTWLFWLLSKNPEAVSKIREELEGATPPESSEQSDRKRIFETRELKHMVYLHGALCEALRLYPPVPFQHKLPVKEDTLPSGHTVNPKTKILFSLYAMGRMSSIWGDDCLEFKPERWISERGGIKHEPSYKFLAFNAGPRTCLGKEVAFIQMKAVAAAIIYNYDVHVVNEQIVSPSVSIILHMKHGLKVRIAKRWE</sequence>
<comment type="similarity">
    <text evidence="2 9">Belongs to the cytochrome P450 family.</text>
</comment>
<evidence type="ECO:0000313" key="11">
    <source>
        <dbReference type="EMBL" id="KAJ8765687.1"/>
    </source>
</evidence>
<keyword evidence="12" id="KW-1185">Reference proteome</keyword>
<evidence type="ECO:0000256" key="8">
    <source>
        <dbReference type="PIRSR" id="PIRSR602401-1"/>
    </source>
</evidence>
<dbReference type="PRINTS" id="PR00385">
    <property type="entry name" value="P450"/>
</dbReference>
<name>A0AAV8TFN3_9ROSI</name>
<evidence type="ECO:0000256" key="9">
    <source>
        <dbReference type="RuleBase" id="RU000461"/>
    </source>
</evidence>
<evidence type="ECO:0000313" key="12">
    <source>
        <dbReference type="Proteomes" id="UP001159364"/>
    </source>
</evidence>
<protein>
    <recommendedName>
        <fullName evidence="13">Alkane hydroxylase MAH1-like</fullName>
    </recommendedName>
</protein>
<gene>
    <name evidence="11" type="ORF">K2173_014809</name>
</gene>
<proteinExistence type="inferred from homology"/>
<feature type="transmembrane region" description="Helical" evidence="10">
    <location>
        <begin position="7"/>
        <end position="28"/>
    </location>
</feature>
<comment type="caution">
    <text evidence="11">The sequence shown here is derived from an EMBL/GenBank/DDBJ whole genome shotgun (WGS) entry which is preliminary data.</text>
</comment>
<dbReference type="InterPro" id="IPR017972">
    <property type="entry name" value="Cyt_P450_CS"/>
</dbReference>
<reference evidence="11 12" key="1">
    <citation type="submission" date="2021-09" db="EMBL/GenBank/DDBJ databases">
        <title>Genomic insights and catalytic innovation underlie evolution of tropane alkaloids biosynthesis.</title>
        <authorList>
            <person name="Wang Y.-J."/>
            <person name="Tian T."/>
            <person name="Huang J.-P."/>
            <person name="Huang S.-X."/>
        </authorList>
    </citation>
    <scope>NUCLEOTIDE SEQUENCE [LARGE SCALE GENOMIC DNA]</scope>
    <source>
        <strain evidence="11">KIB-2018</strain>
        <tissue evidence="11">Leaf</tissue>
    </source>
</reference>
<comment type="cofactor">
    <cofactor evidence="1 8">
        <name>heme</name>
        <dbReference type="ChEBI" id="CHEBI:30413"/>
    </cofactor>
</comment>
<dbReference type="Pfam" id="PF00067">
    <property type="entry name" value="p450"/>
    <property type="match status" value="1"/>
</dbReference>
<evidence type="ECO:0008006" key="13">
    <source>
        <dbReference type="Google" id="ProtNLM"/>
    </source>
</evidence>
<evidence type="ECO:0000256" key="2">
    <source>
        <dbReference type="ARBA" id="ARBA00010617"/>
    </source>
</evidence>
<keyword evidence="6 8" id="KW-0408">Iron</keyword>
<feature type="binding site" description="axial binding residue" evidence="8">
    <location>
        <position position="451"/>
    </location>
    <ligand>
        <name>heme</name>
        <dbReference type="ChEBI" id="CHEBI:30413"/>
    </ligand>
    <ligandPart>
        <name>Fe</name>
        <dbReference type="ChEBI" id="CHEBI:18248"/>
    </ligandPart>
</feature>
<organism evidence="11 12">
    <name type="scientific">Erythroxylum novogranatense</name>
    <dbReference type="NCBI Taxonomy" id="1862640"/>
    <lineage>
        <taxon>Eukaryota</taxon>
        <taxon>Viridiplantae</taxon>
        <taxon>Streptophyta</taxon>
        <taxon>Embryophyta</taxon>
        <taxon>Tracheophyta</taxon>
        <taxon>Spermatophyta</taxon>
        <taxon>Magnoliopsida</taxon>
        <taxon>eudicotyledons</taxon>
        <taxon>Gunneridae</taxon>
        <taxon>Pentapetalae</taxon>
        <taxon>rosids</taxon>
        <taxon>fabids</taxon>
        <taxon>Malpighiales</taxon>
        <taxon>Erythroxylaceae</taxon>
        <taxon>Erythroxylum</taxon>
    </lineage>
</organism>
<dbReference type="PROSITE" id="PS00086">
    <property type="entry name" value="CYTOCHROME_P450"/>
    <property type="match status" value="1"/>
</dbReference>
<dbReference type="InterPro" id="IPR002401">
    <property type="entry name" value="Cyt_P450_E_grp-I"/>
</dbReference>
<dbReference type="GO" id="GO:0006629">
    <property type="term" value="P:lipid metabolic process"/>
    <property type="evidence" value="ECO:0007669"/>
    <property type="project" value="UniProtKB-ARBA"/>
</dbReference>
<dbReference type="GO" id="GO:0005506">
    <property type="term" value="F:iron ion binding"/>
    <property type="evidence" value="ECO:0007669"/>
    <property type="project" value="InterPro"/>
</dbReference>
<evidence type="ECO:0000256" key="5">
    <source>
        <dbReference type="ARBA" id="ARBA00023002"/>
    </source>
</evidence>
<keyword evidence="10" id="KW-0812">Transmembrane</keyword>
<dbReference type="InterPro" id="IPR001128">
    <property type="entry name" value="Cyt_P450"/>
</dbReference>
<dbReference type="SUPFAM" id="SSF48264">
    <property type="entry name" value="Cytochrome P450"/>
    <property type="match status" value="1"/>
</dbReference>
<dbReference type="GO" id="GO:0016705">
    <property type="term" value="F:oxidoreductase activity, acting on paired donors, with incorporation or reduction of molecular oxygen"/>
    <property type="evidence" value="ECO:0007669"/>
    <property type="project" value="InterPro"/>
</dbReference>
<dbReference type="InterPro" id="IPR036396">
    <property type="entry name" value="Cyt_P450_sf"/>
</dbReference>
<dbReference type="EMBL" id="JAIWQS010000005">
    <property type="protein sequence ID" value="KAJ8765687.1"/>
    <property type="molecule type" value="Genomic_DNA"/>
</dbReference>
<dbReference type="Proteomes" id="UP001159364">
    <property type="component" value="Linkage Group LG05"/>
</dbReference>
<dbReference type="PRINTS" id="PR00463">
    <property type="entry name" value="EP450I"/>
</dbReference>
<keyword evidence="3 8" id="KW-0349">Heme</keyword>
<keyword evidence="7 9" id="KW-0503">Monooxygenase</keyword>
<dbReference type="GO" id="GO:0004497">
    <property type="term" value="F:monooxygenase activity"/>
    <property type="evidence" value="ECO:0007669"/>
    <property type="project" value="UniProtKB-KW"/>
</dbReference>
<dbReference type="PANTHER" id="PTHR24296">
    <property type="entry name" value="CYTOCHROME P450"/>
    <property type="match status" value="1"/>
</dbReference>
<evidence type="ECO:0000256" key="6">
    <source>
        <dbReference type="ARBA" id="ARBA00023004"/>
    </source>
</evidence>
<keyword evidence="4 8" id="KW-0479">Metal-binding</keyword>
<keyword evidence="10" id="KW-1133">Transmembrane helix</keyword>
<evidence type="ECO:0000256" key="4">
    <source>
        <dbReference type="ARBA" id="ARBA00022723"/>
    </source>
</evidence>
<keyword evidence="10" id="KW-0472">Membrane</keyword>
<evidence type="ECO:0000256" key="10">
    <source>
        <dbReference type="SAM" id="Phobius"/>
    </source>
</evidence>
<dbReference type="GO" id="GO:0020037">
    <property type="term" value="F:heme binding"/>
    <property type="evidence" value="ECO:0007669"/>
    <property type="project" value="InterPro"/>
</dbReference>
<dbReference type="CDD" id="cd11064">
    <property type="entry name" value="CYP86A"/>
    <property type="match status" value="1"/>
</dbReference>
<dbReference type="Gene3D" id="1.10.630.10">
    <property type="entry name" value="Cytochrome P450"/>
    <property type="match status" value="1"/>
</dbReference>
<evidence type="ECO:0000256" key="7">
    <source>
        <dbReference type="ARBA" id="ARBA00023033"/>
    </source>
</evidence>
<accession>A0AAV8TFN3</accession>
<evidence type="ECO:0000256" key="1">
    <source>
        <dbReference type="ARBA" id="ARBA00001971"/>
    </source>
</evidence>
<dbReference type="AlphaFoldDB" id="A0AAV8TFN3"/>
<evidence type="ECO:0000256" key="3">
    <source>
        <dbReference type="ARBA" id="ARBA00022617"/>
    </source>
</evidence>